<dbReference type="Proteomes" id="UP000322699">
    <property type="component" value="Unassembled WGS sequence"/>
</dbReference>
<keyword evidence="2" id="KW-1185">Reference proteome</keyword>
<comment type="caution">
    <text evidence="1">The sequence shown here is derived from an EMBL/GenBank/DDBJ whole genome shotgun (WGS) entry which is preliminary data.</text>
</comment>
<evidence type="ECO:0000313" key="2">
    <source>
        <dbReference type="Proteomes" id="UP000322699"/>
    </source>
</evidence>
<reference evidence="1 2" key="1">
    <citation type="submission" date="2019-08" db="EMBL/GenBank/DDBJ databases">
        <title>Deep-cultivation of Planctomycetes and their phenomic and genomic characterization uncovers novel biology.</title>
        <authorList>
            <person name="Wiegand S."/>
            <person name="Jogler M."/>
            <person name="Boedeker C."/>
            <person name="Pinto D."/>
            <person name="Vollmers J."/>
            <person name="Rivas-Marin E."/>
            <person name="Kohn T."/>
            <person name="Peeters S.H."/>
            <person name="Heuer A."/>
            <person name="Rast P."/>
            <person name="Oberbeckmann S."/>
            <person name="Bunk B."/>
            <person name="Jeske O."/>
            <person name="Meyerdierks A."/>
            <person name="Storesund J.E."/>
            <person name="Kallscheuer N."/>
            <person name="Luecker S."/>
            <person name="Lage O.M."/>
            <person name="Pohl T."/>
            <person name="Merkel B.J."/>
            <person name="Hornburger P."/>
            <person name="Mueller R.-W."/>
            <person name="Bruemmer F."/>
            <person name="Labrenz M."/>
            <person name="Spormann A.M."/>
            <person name="Op Den Camp H."/>
            <person name="Overmann J."/>
            <person name="Amann R."/>
            <person name="Jetten M.S.M."/>
            <person name="Mascher T."/>
            <person name="Medema M.H."/>
            <person name="Devos D.P."/>
            <person name="Kaster A.-K."/>
            <person name="Ovreas L."/>
            <person name="Rohde M."/>
            <person name="Galperin M.Y."/>
            <person name="Jogler C."/>
        </authorList>
    </citation>
    <scope>NUCLEOTIDE SEQUENCE [LARGE SCALE GENOMIC DNA]</scope>
    <source>
        <strain evidence="1 2">LF1</strain>
    </source>
</reference>
<dbReference type="RefSeq" id="WP_068265118.1">
    <property type="nucleotide sequence ID" value="NZ_LWSK01000077.1"/>
</dbReference>
<evidence type="ECO:0000313" key="1">
    <source>
        <dbReference type="EMBL" id="KAA1259943.1"/>
    </source>
</evidence>
<protein>
    <submittedName>
        <fullName evidence="1">Uncharacterized protein</fullName>
    </submittedName>
</protein>
<organism evidence="1 2">
    <name type="scientific">Rubripirellula obstinata</name>
    <dbReference type="NCBI Taxonomy" id="406547"/>
    <lineage>
        <taxon>Bacteria</taxon>
        <taxon>Pseudomonadati</taxon>
        <taxon>Planctomycetota</taxon>
        <taxon>Planctomycetia</taxon>
        <taxon>Pirellulales</taxon>
        <taxon>Pirellulaceae</taxon>
        <taxon>Rubripirellula</taxon>
    </lineage>
</organism>
<name>A0A5B1CKL7_9BACT</name>
<accession>A0A5B1CKL7</accession>
<sequence>MRIEQPIAVIARNVVSTIVREIEAVVSLAVAVGYQALGNCLFGNDSLQAMQISDLHRSWGSHAPTRTTAVLTVTTCSLPVLRHQHKPMLVSCLTSSQLPENQRNRAAC</sequence>
<proteinExistence type="predicted"/>
<dbReference type="AlphaFoldDB" id="A0A5B1CKL7"/>
<dbReference type="EMBL" id="VRLW01000001">
    <property type="protein sequence ID" value="KAA1259943.1"/>
    <property type="molecule type" value="Genomic_DNA"/>
</dbReference>
<gene>
    <name evidence="1" type="ORF">LF1_24810</name>
</gene>